<organism evidence="2 3">
    <name type="scientific">Urochloa decumbens</name>
    <dbReference type="NCBI Taxonomy" id="240449"/>
    <lineage>
        <taxon>Eukaryota</taxon>
        <taxon>Viridiplantae</taxon>
        <taxon>Streptophyta</taxon>
        <taxon>Embryophyta</taxon>
        <taxon>Tracheophyta</taxon>
        <taxon>Spermatophyta</taxon>
        <taxon>Magnoliopsida</taxon>
        <taxon>Liliopsida</taxon>
        <taxon>Poales</taxon>
        <taxon>Poaceae</taxon>
        <taxon>PACMAD clade</taxon>
        <taxon>Panicoideae</taxon>
        <taxon>Panicodae</taxon>
        <taxon>Paniceae</taxon>
        <taxon>Melinidinae</taxon>
        <taxon>Urochloa</taxon>
    </lineage>
</organism>
<reference evidence="2" key="1">
    <citation type="submission" date="2024-10" db="EMBL/GenBank/DDBJ databases">
        <authorList>
            <person name="Ryan C."/>
        </authorList>
    </citation>
    <scope>NUCLEOTIDE SEQUENCE [LARGE SCALE GENOMIC DNA]</scope>
</reference>
<keyword evidence="1" id="KW-0472">Membrane</keyword>
<gene>
    <name evidence="2" type="ORF">URODEC1_LOCUS64192</name>
</gene>
<sequence length="139" mass="14678">MALNFLWRGLPSPNNQPAGDLDTAKSAILVGVLNGVASTSSYLQLCLSGGGAAGAGYGLYQFASYLTAMLGVALLAVHMALSATVAGSPEWEPVVKWMVWIAKVLTGGTLQFGLGVLHCCLRMWARLMLATFCRTLPLF</sequence>
<accession>A0ABC9BJ21</accession>
<evidence type="ECO:0000313" key="3">
    <source>
        <dbReference type="Proteomes" id="UP001497457"/>
    </source>
</evidence>
<evidence type="ECO:0000313" key="2">
    <source>
        <dbReference type="EMBL" id="CAL4999183.1"/>
    </source>
</evidence>
<evidence type="ECO:0000256" key="1">
    <source>
        <dbReference type="SAM" id="Phobius"/>
    </source>
</evidence>
<protein>
    <submittedName>
        <fullName evidence="2">Uncharacterized protein</fullName>
    </submittedName>
</protein>
<proteinExistence type="predicted"/>
<feature type="transmembrane region" description="Helical" evidence="1">
    <location>
        <begin position="65"/>
        <end position="85"/>
    </location>
</feature>
<dbReference type="Proteomes" id="UP001497457">
    <property type="component" value="Chromosome 25rd"/>
</dbReference>
<keyword evidence="1" id="KW-1133">Transmembrane helix</keyword>
<dbReference type="AlphaFoldDB" id="A0ABC9BJ21"/>
<keyword evidence="1" id="KW-0812">Transmembrane</keyword>
<name>A0ABC9BJ21_9POAL</name>
<dbReference type="EMBL" id="OZ075135">
    <property type="protein sequence ID" value="CAL4999183.1"/>
    <property type="molecule type" value="Genomic_DNA"/>
</dbReference>
<keyword evidence="3" id="KW-1185">Reference proteome</keyword>
<feature type="transmembrane region" description="Helical" evidence="1">
    <location>
        <begin position="97"/>
        <end position="121"/>
    </location>
</feature>